<dbReference type="AlphaFoldDB" id="D9X3H1"/>
<organism evidence="2 3">
    <name type="scientific">Streptomyces viridochromogenes (strain DSM 40736 / JCM 4977 / BCRC 1201 / Tue 494)</name>
    <dbReference type="NCBI Taxonomy" id="591159"/>
    <lineage>
        <taxon>Bacteria</taxon>
        <taxon>Bacillati</taxon>
        <taxon>Actinomycetota</taxon>
        <taxon>Actinomycetes</taxon>
        <taxon>Kitasatosporales</taxon>
        <taxon>Streptomycetaceae</taxon>
        <taxon>Streptomyces</taxon>
    </lineage>
</organism>
<gene>
    <name evidence="2" type="ORF">SSQG_02122</name>
</gene>
<keyword evidence="3" id="KW-1185">Reference proteome</keyword>
<feature type="region of interest" description="Disordered" evidence="1">
    <location>
        <begin position="1"/>
        <end position="59"/>
    </location>
</feature>
<accession>D9X3H1</accession>
<proteinExistence type="predicted"/>
<evidence type="ECO:0000313" key="3">
    <source>
        <dbReference type="Proteomes" id="UP000004184"/>
    </source>
</evidence>
<dbReference type="EMBL" id="GG657757">
    <property type="protein sequence ID" value="EFL31604.1"/>
    <property type="molecule type" value="Genomic_DNA"/>
</dbReference>
<protein>
    <submittedName>
        <fullName evidence="2">Predicted protein</fullName>
    </submittedName>
</protein>
<sequence length="59" mass="6185">MIPHTGELSHTRRDPVSARADPEGLAKARGAAVHCAVPGTGDHPWGTLPSTLHNPEITP</sequence>
<dbReference type="STRING" id="591159.SSQG_02122"/>
<evidence type="ECO:0000256" key="1">
    <source>
        <dbReference type="SAM" id="MobiDB-lite"/>
    </source>
</evidence>
<reference evidence="3" key="1">
    <citation type="submission" date="2009-02" db="EMBL/GenBank/DDBJ databases">
        <title>Annotation of Streptomyces viridochromogenes strain DSM 40736.</title>
        <authorList>
            <consortium name="The Broad Institute Genome Sequencing Platform"/>
            <consortium name="Broad Institute Microbial Sequencing Center"/>
            <person name="Fischbach M."/>
            <person name="Godfrey P."/>
            <person name="Ward D."/>
            <person name="Young S."/>
            <person name="Zeng Q."/>
            <person name="Koehrsen M."/>
            <person name="Alvarado L."/>
            <person name="Berlin A.M."/>
            <person name="Bochicchio J."/>
            <person name="Borenstein D."/>
            <person name="Chapman S.B."/>
            <person name="Chen Z."/>
            <person name="Engels R."/>
            <person name="Freedman E."/>
            <person name="Gellesch M."/>
            <person name="Goldberg J."/>
            <person name="Griggs A."/>
            <person name="Gujja S."/>
            <person name="Heilman E.R."/>
            <person name="Heiman D.I."/>
            <person name="Hepburn T.A."/>
            <person name="Howarth C."/>
            <person name="Jen D."/>
            <person name="Larson L."/>
            <person name="Lewis B."/>
            <person name="Mehta T."/>
            <person name="Park D."/>
            <person name="Pearson M."/>
            <person name="Richards J."/>
            <person name="Roberts A."/>
            <person name="Saif S."/>
            <person name="Shea T.D."/>
            <person name="Shenoy N."/>
            <person name="Sisk P."/>
            <person name="Stolte C."/>
            <person name="Sykes S.N."/>
            <person name="Thomson T."/>
            <person name="Walk T."/>
            <person name="White J."/>
            <person name="Yandava C."/>
            <person name="Straight P."/>
            <person name="Clardy J."/>
            <person name="Hung D."/>
            <person name="Kolter R."/>
            <person name="Mekalanos J."/>
            <person name="Walker S."/>
            <person name="Walsh C.T."/>
            <person name="Wieland-Brown L.C."/>
            <person name="Haas B."/>
            <person name="Nusbaum C."/>
            <person name="Birren B."/>
        </authorList>
    </citation>
    <scope>NUCLEOTIDE SEQUENCE [LARGE SCALE GENOMIC DNA]</scope>
    <source>
        <strain evidence="3">DSM 40736 / JCM 4977 / BCRC 1201 / Tue 494</strain>
    </source>
</reference>
<feature type="compositionally biased region" description="Basic and acidic residues" evidence="1">
    <location>
        <begin position="7"/>
        <end position="26"/>
    </location>
</feature>
<name>D9X3H1_STRVT</name>
<dbReference type="HOGENOM" id="CLU_2959085_0_0_11"/>
<evidence type="ECO:0000313" key="2">
    <source>
        <dbReference type="EMBL" id="EFL31604.1"/>
    </source>
</evidence>
<dbReference type="Proteomes" id="UP000004184">
    <property type="component" value="Unassembled WGS sequence"/>
</dbReference>